<name>A0A517MTH0_9BACT</name>
<keyword evidence="4" id="KW-1185">Reference proteome</keyword>
<protein>
    <recommendedName>
        <fullName evidence="2">NERD domain-containing protein</fullName>
    </recommendedName>
</protein>
<evidence type="ECO:0000256" key="1">
    <source>
        <dbReference type="SAM" id="Phobius"/>
    </source>
</evidence>
<gene>
    <name evidence="3" type="ORF">HG15A2_14250</name>
</gene>
<evidence type="ECO:0000313" key="3">
    <source>
        <dbReference type="EMBL" id="QDS98152.1"/>
    </source>
</evidence>
<accession>A0A517MTH0</accession>
<sequence length="305" mass="34391">MPLLKQFIVAVFFPLACLLLSFFLIFVIVKLRQRAIQQSGRFTPLTRDLLRPPGHSLRLKLSELELDWSGYLAMLLILPFAMVAMYFVNAPADGPAAWWHDVSYGLLTLLAATFLGHNSYLVLSKVHRLQIGLDGEMFVGEELNQLMLTGCRVYHDLPCDHGNIDHVVVSPTGVYSINTKMRGKPEKGAGKANLEVDFTTEKLHFPNGVFPLPGDQVRGEARWLYHYLSSAVGWQVKVNPVLAYPGWYIQRTGQCDVRVINPFRAEGLFLKGQAVYSAEQIQQIAHQLEQLCRNISPSCQRPANW</sequence>
<feature type="transmembrane region" description="Helical" evidence="1">
    <location>
        <begin position="102"/>
        <end position="123"/>
    </location>
</feature>
<organism evidence="3 4">
    <name type="scientific">Adhaeretor mobilis</name>
    <dbReference type="NCBI Taxonomy" id="1930276"/>
    <lineage>
        <taxon>Bacteria</taxon>
        <taxon>Pseudomonadati</taxon>
        <taxon>Planctomycetota</taxon>
        <taxon>Planctomycetia</taxon>
        <taxon>Pirellulales</taxon>
        <taxon>Lacipirellulaceae</taxon>
        <taxon>Adhaeretor</taxon>
    </lineage>
</organism>
<keyword evidence="1" id="KW-0812">Transmembrane</keyword>
<feature type="transmembrane region" description="Helical" evidence="1">
    <location>
        <begin position="68"/>
        <end position="90"/>
    </location>
</feature>
<evidence type="ECO:0000313" key="4">
    <source>
        <dbReference type="Proteomes" id="UP000319852"/>
    </source>
</evidence>
<keyword evidence="1" id="KW-1133">Transmembrane helix</keyword>
<feature type="domain" description="NERD" evidence="2">
    <location>
        <begin position="132"/>
        <end position="244"/>
    </location>
</feature>
<proteinExistence type="predicted"/>
<dbReference type="InterPro" id="IPR011528">
    <property type="entry name" value="NERD"/>
</dbReference>
<evidence type="ECO:0000259" key="2">
    <source>
        <dbReference type="Pfam" id="PF08378"/>
    </source>
</evidence>
<keyword evidence="1" id="KW-0472">Membrane</keyword>
<reference evidence="3 4" key="1">
    <citation type="submission" date="2019-02" db="EMBL/GenBank/DDBJ databases">
        <title>Deep-cultivation of Planctomycetes and their phenomic and genomic characterization uncovers novel biology.</title>
        <authorList>
            <person name="Wiegand S."/>
            <person name="Jogler M."/>
            <person name="Boedeker C."/>
            <person name="Pinto D."/>
            <person name="Vollmers J."/>
            <person name="Rivas-Marin E."/>
            <person name="Kohn T."/>
            <person name="Peeters S.H."/>
            <person name="Heuer A."/>
            <person name="Rast P."/>
            <person name="Oberbeckmann S."/>
            <person name="Bunk B."/>
            <person name="Jeske O."/>
            <person name="Meyerdierks A."/>
            <person name="Storesund J.E."/>
            <person name="Kallscheuer N."/>
            <person name="Luecker S."/>
            <person name="Lage O.M."/>
            <person name="Pohl T."/>
            <person name="Merkel B.J."/>
            <person name="Hornburger P."/>
            <person name="Mueller R.-W."/>
            <person name="Bruemmer F."/>
            <person name="Labrenz M."/>
            <person name="Spormann A.M."/>
            <person name="Op den Camp H."/>
            <person name="Overmann J."/>
            <person name="Amann R."/>
            <person name="Jetten M.S.M."/>
            <person name="Mascher T."/>
            <person name="Medema M.H."/>
            <person name="Devos D.P."/>
            <person name="Kaster A.-K."/>
            <person name="Ovreas L."/>
            <person name="Rohde M."/>
            <person name="Galperin M.Y."/>
            <person name="Jogler C."/>
        </authorList>
    </citation>
    <scope>NUCLEOTIDE SEQUENCE [LARGE SCALE GENOMIC DNA]</scope>
    <source>
        <strain evidence="3 4">HG15A2</strain>
    </source>
</reference>
<dbReference type="KEGG" id="amob:HG15A2_14250"/>
<feature type="transmembrane region" description="Helical" evidence="1">
    <location>
        <begin position="6"/>
        <end position="29"/>
    </location>
</feature>
<dbReference type="Proteomes" id="UP000319852">
    <property type="component" value="Chromosome"/>
</dbReference>
<dbReference type="EMBL" id="CP036263">
    <property type="protein sequence ID" value="QDS98152.1"/>
    <property type="molecule type" value="Genomic_DNA"/>
</dbReference>
<dbReference type="AlphaFoldDB" id="A0A517MTH0"/>
<dbReference type="OrthoDB" id="9813328at2"/>
<dbReference type="RefSeq" id="WP_145059098.1">
    <property type="nucleotide sequence ID" value="NZ_CP036263.1"/>
</dbReference>
<dbReference type="Pfam" id="PF08378">
    <property type="entry name" value="NERD"/>
    <property type="match status" value="1"/>
</dbReference>